<proteinExistence type="predicted"/>
<dbReference type="RefSeq" id="WP_338251770.1">
    <property type="nucleotide sequence ID" value="NZ_BSRI01000002.1"/>
</dbReference>
<dbReference type="InterPro" id="IPR025874">
    <property type="entry name" value="DZR"/>
</dbReference>
<evidence type="ECO:0000313" key="2">
    <source>
        <dbReference type="EMBL" id="GLV56455.1"/>
    </source>
</evidence>
<protein>
    <recommendedName>
        <fullName evidence="1">DZANK-type domain-containing protein</fullName>
    </recommendedName>
</protein>
<dbReference type="Proteomes" id="UP001344906">
    <property type="component" value="Unassembled WGS sequence"/>
</dbReference>
<evidence type="ECO:0000259" key="1">
    <source>
        <dbReference type="Pfam" id="PF12773"/>
    </source>
</evidence>
<sequence>MRLPAQPAGLHCRQCGQANAANMRFCGGCGAPLGNQSGQYAPQSPNPAYQQPYVQPYPQQPQTYGQGGYQAQPMMGQPPLALRCPTCMAMAPVGSTNCVSCRTSLAGVVPTPVTMQGQQAGMGGFLQGNGGKYAMGALGGAAAVLGGEMLMRGIENEIEGDIGMGGHRHHHRRDDDDGMLGGLGRLADDIGLI</sequence>
<dbReference type="Pfam" id="PF12773">
    <property type="entry name" value="DZR"/>
    <property type="match status" value="1"/>
</dbReference>
<organism evidence="2 3">
    <name type="scientific">Dictyobacter halimunensis</name>
    <dbReference type="NCBI Taxonomy" id="3026934"/>
    <lineage>
        <taxon>Bacteria</taxon>
        <taxon>Bacillati</taxon>
        <taxon>Chloroflexota</taxon>
        <taxon>Ktedonobacteria</taxon>
        <taxon>Ktedonobacterales</taxon>
        <taxon>Dictyobacteraceae</taxon>
        <taxon>Dictyobacter</taxon>
    </lineage>
</organism>
<evidence type="ECO:0000313" key="3">
    <source>
        <dbReference type="Proteomes" id="UP001344906"/>
    </source>
</evidence>
<name>A0ABQ6FVJ0_9CHLR</name>
<comment type="caution">
    <text evidence="2">The sequence shown here is derived from an EMBL/GenBank/DDBJ whole genome shotgun (WGS) entry which is preliminary data.</text>
</comment>
<feature type="domain" description="DZANK-type" evidence="1">
    <location>
        <begin position="12"/>
        <end position="101"/>
    </location>
</feature>
<accession>A0ABQ6FVJ0</accession>
<keyword evidence="3" id="KW-1185">Reference proteome</keyword>
<dbReference type="EMBL" id="BSRI01000002">
    <property type="protein sequence ID" value="GLV56455.1"/>
    <property type="molecule type" value="Genomic_DNA"/>
</dbReference>
<reference evidence="2 3" key="1">
    <citation type="submission" date="2023-02" db="EMBL/GenBank/DDBJ databases">
        <title>Dictyobacter halimunensis sp. nov., a new member of the class Ktedonobacteria from forest soil in a geothermal area.</title>
        <authorList>
            <person name="Rachmania M.K."/>
            <person name="Ningsih F."/>
            <person name="Sakai Y."/>
            <person name="Yabe S."/>
            <person name="Yokota A."/>
            <person name="Sjamsuridzal W."/>
        </authorList>
    </citation>
    <scope>NUCLEOTIDE SEQUENCE [LARGE SCALE GENOMIC DNA]</scope>
    <source>
        <strain evidence="2 3">S3.2.2.5</strain>
    </source>
</reference>
<gene>
    <name evidence="2" type="ORF">KDH_32960</name>
</gene>